<dbReference type="RefSeq" id="XP_040800997.1">
    <property type="nucleotide sequence ID" value="XM_040943074.1"/>
</dbReference>
<feature type="compositionally biased region" description="Pro residues" evidence="1">
    <location>
        <begin position="1"/>
        <end position="12"/>
    </location>
</feature>
<evidence type="ECO:0000313" key="2">
    <source>
        <dbReference type="EMBL" id="RAK76987.1"/>
    </source>
</evidence>
<protein>
    <submittedName>
        <fullName evidence="2">Uncharacterized protein</fullName>
    </submittedName>
</protein>
<accession>A0A8G1RMV8</accession>
<name>A0A8G1RMV8_9EURO</name>
<dbReference type="VEuPathDB" id="FungiDB:BO72DRAFT_429688"/>
<feature type="region of interest" description="Disordered" evidence="1">
    <location>
        <begin position="1"/>
        <end position="36"/>
    </location>
</feature>
<dbReference type="EMBL" id="KZ824645">
    <property type="protein sequence ID" value="RAK76987.1"/>
    <property type="molecule type" value="Genomic_DNA"/>
</dbReference>
<dbReference type="Proteomes" id="UP000249789">
    <property type="component" value="Unassembled WGS sequence"/>
</dbReference>
<evidence type="ECO:0000256" key="1">
    <source>
        <dbReference type="SAM" id="MobiDB-lite"/>
    </source>
</evidence>
<feature type="compositionally biased region" description="Basic and acidic residues" evidence="1">
    <location>
        <begin position="223"/>
        <end position="234"/>
    </location>
</feature>
<keyword evidence="3" id="KW-1185">Reference proteome</keyword>
<sequence length="348" mass="37509">MAPSKTPSPAPPQASARPSLEQNLNPDFTDPSFDPAEYLNNALPALTLASSQSINSSSNPRGATAGLPEMSTQIQSVLSQISAHNVRHSSTLTRLTDEILRGGSRLAYEVEVLRGETIALSDTLAEALRGDIAKFVPEGHPEGLVDKGEGHDRDPEAVDAEAATIQDPEFITKLRMLNQVRARLEEVVQTFGDAMEWPIPPSETSLASSFISVSAPEAGPENQSREEKGQEAARRLRAEVTGLLESNGGGLEGVEAASRRVEALRTLALVWKGTAEEKARTRAVDSLAKIVEDRRRALESQSRADSSQQASGSSTKAQSAGHRRQESEGPAGGIFRNLQRLREEIYLE</sequence>
<dbReference type="Gene3D" id="6.10.250.2790">
    <property type="match status" value="1"/>
</dbReference>
<feature type="region of interest" description="Disordered" evidence="1">
    <location>
        <begin position="214"/>
        <end position="234"/>
    </location>
</feature>
<gene>
    <name evidence="2" type="ORF">BO72DRAFT_429688</name>
</gene>
<feature type="region of interest" description="Disordered" evidence="1">
    <location>
        <begin position="298"/>
        <end position="335"/>
    </location>
</feature>
<dbReference type="OrthoDB" id="5413829at2759"/>
<organism evidence="2 3">
    <name type="scientific">Aspergillus fijiensis CBS 313.89</name>
    <dbReference type="NCBI Taxonomy" id="1448319"/>
    <lineage>
        <taxon>Eukaryota</taxon>
        <taxon>Fungi</taxon>
        <taxon>Dikarya</taxon>
        <taxon>Ascomycota</taxon>
        <taxon>Pezizomycotina</taxon>
        <taxon>Eurotiomycetes</taxon>
        <taxon>Eurotiomycetidae</taxon>
        <taxon>Eurotiales</taxon>
        <taxon>Aspergillaceae</taxon>
        <taxon>Aspergillus</taxon>
    </lineage>
</organism>
<dbReference type="GeneID" id="63860407"/>
<dbReference type="AlphaFoldDB" id="A0A8G1RMV8"/>
<evidence type="ECO:0000313" key="3">
    <source>
        <dbReference type="Proteomes" id="UP000249789"/>
    </source>
</evidence>
<proteinExistence type="predicted"/>
<reference evidence="2 3" key="1">
    <citation type="submission" date="2018-02" db="EMBL/GenBank/DDBJ databases">
        <title>The genomes of Aspergillus section Nigri reveals drivers in fungal speciation.</title>
        <authorList>
            <consortium name="DOE Joint Genome Institute"/>
            <person name="Vesth T.C."/>
            <person name="Nybo J."/>
            <person name="Theobald S."/>
            <person name="Brandl J."/>
            <person name="Frisvad J.C."/>
            <person name="Nielsen K.F."/>
            <person name="Lyhne E.K."/>
            <person name="Kogle M.E."/>
            <person name="Kuo A."/>
            <person name="Riley R."/>
            <person name="Clum A."/>
            <person name="Nolan M."/>
            <person name="Lipzen A."/>
            <person name="Salamov A."/>
            <person name="Henrissat B."/>
            <person name="Wiebenga A."/>
            <person name="De vries R.P."/>
            <person name="Grigoriev I.V."/>
            <person name="Mortensen U.H."/>
            <person name="Andersen M.R."/>
            <person name="Baker S.E."/>
        </authorList>
    </citation>
    <scope>NUCLEOTIDE SEQUENCE [LARGE SCALE GENOMIC DNA]</scope>
    <source>
        <strain evidence="2 3">CBS 313.89</strain>
    </source>
</reference>
<feature type="compositionally biased region" description="Low complexity" evidence="1">
    <location>
        <begin position="300"/>
        <end position="320"/>
    </location>
</feature>